<feature type="compositionally biased region" description="Polar residues" evidence="1">
    <location>
        <begin position="168"/>
        <end position="178"/>
    </location>
</feature>
<dbReference type="SMART" id="SM00271">
    <property type="entry name" value="DnaJ"/>
    <property type="match status" value="1"/>
</dbReference>
<dbReference type="InterPro" id="IPR036869">
    <property type="entry name" value="J_dom_sf"/>
</dbReference>
<dbReference type="PRINTS" id="PR00625">
    <property type="entry name" value="JDOMAIN"/>
</dbReference>
<evidence type="ECO:0000259" key="2">
    <source>
        <dbReference type="PROSITE" id="PS50076"/>
    </source>
</evidence>
<dbReference type="InterPro" id="IPR001623">
    <property type="entry name" value="DnaJ_domain"/>
</dbReference>
<name>A0A6L5XHB6_9BACT</name>
<dbReference type="Proteomes" id="UP000477488">
    <property type="component" value="Unassembled WGS sequence"/>
</dbReference>
<dbReference type="AlphaFoldDB" id="A0A6L5XHB6"/>
<feature type="compositionally biased region" description="Basic and acidic residues" evidence="1">
    <location>
        <begin position="93"/>
        <end position="116"/>
    </location>
</feature>
<sequence length="347" mass="38197">MRRRPRQLSVKECYEILKVDKGADLQTVKRAYRRRAFELHPDLNPGNPDASRQFQLLSEAYVALSAVLKPAEDARRKDESRRAASTAQATDAPHPEDRTAPGDATGQRREENREQTAQKTGSAKKTRAAGTASTQNAEQNTASQTAGQAASGPSNGAQAGPQGDAPSGQDQTGPTEQQAGNATNAYAEQDVLRDLLNDPFARRVFEDIYSELSRQQADQQQGEASGNATQPRQSANQEKKTTKLHQGNLAWGTPKWNLDFNKGVKGVVKDWLRRQIDEEQSLTLPAARLAPGRRVRLQIRRGLSGELRTVEITLPPDFAVGKPVRLRGLGKRVGPWQGDLYLTLYNE</sequence>
<protein>
    <submittedName>
        <fullName evidence="3">DnaJ domain-containing protein</fullName>
    </submittedName>
</protein>
<dbReference type="CDD" id="cd06257">
    <property type="entry name" value="DnaJ"/>
    <property type="match status" value="1"/>
</dbReference>
<dbReference type="Gene3D" id="1.10.287.110">
    <property type="entry name" value="DnaJ domain"/>
    <property type="match status" value="1"/>
</dbReference>
<keyword evidence="4" id="KW-1185">Reference proteome</keyword>
<accession>A0A6L5XHB6</accession>
<organism evidence="3 4">
    <name type="scientific">Desulfovibrio porci</name>
    <dbReference type="NCBI Taxonomy" id="2605782"/>
    <lineage>
        <taxon>Bacteria</taxon>
        <taxon>Pseudomonadati</taxon>
        <taxon>Thermodesulfobacteriota</taxon>
        <taxon>Desulfovibrionia</taxon>
        <taxon>Desulfovibrionales</taxon>
        <taxon>Desulfovibrionaceae</taxon>
        <taxon>Desulfovibrio</taxon>
    </lineage>
</organism>
<feature type="compositionally biased region" description="Polar residues" evidence="1">
    <location>
        <begin position="131"/>
        <end position="157"/>
    </location>
</feature>
<feature type="compositionally biased region" description="Polar residues" evidence="1">
    <location>
        <begin position="213"/>
        <end position="236"/>
    </location>
</feature>
<feature type="domain" description="J" evidence="2">
    <location>
        <begin position="12"/>
        <end position="83"/>
    </location>
</feature>
<dbReference type="PROSITE" id="PS50076">
    <property type="entry name" value="DNAJ_2"/>
    <property type="match status" value="1"/>
</dbReference>
<evidence type="ECO:0000313" key="4">
    <source>
        <dbReference type="Proteomes" id="UP000477488"/>
    </source>
</evidence>
<dbReference type="InterPro" id="IPR050817">
    <property type="entry name" value="DjlA_DnaK_co-chaperone"/>
</dbReference>
<dbReference type="RefSeq" id="WP_154508146.1">
    <property type="nucleotide sequence ID" value="NZ_DBFWWU010000161.1"/>
</dbReference>
<proteinExistence type="predicted"/>
<comment type="caution">
    <text evidence="3">The sequence shown here is derived from an EMBL/GenBank/DDBJ whole genome shotgun (WGS) entry which is preliminary data.</text>
</comment>
<feature type="compositionally biased region" description="Basic and acidic residues" evidence="1">
    <location>
        <begin position="71"/>
        <end position="82"/>
    </location>
</feature>
<dbReference type="PANTHER" id="PTHR24074">
    <property type="entry name" value="CO-CHAPERONE PROTEIN DJLA"/>
    <property type="match status" value="1"/>
</dbReference>
<evidence type="ECO:0000313" key="3">
    <source>
        <dbReference type="EMBL" id="MSS26481.1"/>
    </source>
</evidence>
<evidence type="ECO:0000256" key="1">
    <source>
        <dbReference type="SAM" id="MobiDB-lite"/>
    </source>
</evidence>
<dbReference type="SUPFAM" id="SSF46565">
    <property type="entry name" value="Chaperone J-domain"/>
    <property type="match status" value="1"/>
</dbReference>
<dbReference type="EMBL" id="VUMH01000001">
    <property type="protein sequence ID" value="MSS26481.1"/>
    <property type="molecule type" value="Genomic_DNA"/>
</dbReference>
<dbReference type="Pfam" id="PF00226">
    <property type="entry name" value="DnaJ"/>
    <property type="match status" value="1"/>
</dbReference>
<reference evidence="3 4" key="1">
    <citation type="submission" date="2019-09" db="EMBL/GenBank/DDBJ databases">
        <title>In-depth cultivation of the pig gut microbiome towards novel bacterial diversity and tailored functional studies.</title>
        <authorList>
            <person name="Wylensek D."/>
            <person name="Hitch T.C.A."/>
            <person name="Clavel T."/>
        </authorList>
    </citation>
    <scope>NUCLEOTIDE SEQUENCE [LARGE SCALE GENOMIC DNA]</scope>
    <source>
        <strain evidence="3 4">PG-178-WT-4</strain>
    </source>
</reference>
<gene>
    <name evidence="3" type="ORF">FYJ44_00125</name>
</gene>
<feature type="region of interest" description="Disordered" evidence="1">
    <location>
        <begin position="71"/>
        <end position="178"/>
    </location>
</feature>
<feature type="region of interest" description="Disordered" evidence="1">
    <location>
        <begin position="213"/>
        <end position="244"/>
    </location>
</feature>